<keyword evidence="3" id="KW-1185">Reference proteome</keyword>
<organism evidence="2 3">
    <name type="scientific">Phocaeicola sartorii</name>
    <dbReference type="NCBI Taxonomy" id="671267"/>
    <lineage>
        <taxon>Bacteria</taxon>
        <taxon>Pseudomonadati</taxon>
        <taxon>Bacteroidota</taxon>
        <taxon>Bacteroidia</taxon>
        <taxon>Bacteroidales</taxon>
        <taxon>Bacteroidaceae</taxon>
        <taxon>Phocaeicola</taxon>
    </lineage>
</organism>
<feature type="domain" description="Polysaccharide pyruvyl transferase" evidence="1">
    <location>
        <begin position="8"/>
        <end position="309"/>
    </location>
</feature>
<accession>R9I8U8</accession>
<dbReference type="Proteomes" id="UP000014200">
    <property type="component" value="Unassembled WGS sequence"/>
</dbReference>
<evidence type="ECO:0000259" key="1">
    <source>
        <dbReference type="Pfam" id="PF04230"/>
    </source>
</evidence>
<evidence type="ECO:0000313" key="3">
    <source>
        <dbReference type="Proteomes" id="UP000014200"/>
    </source>
</evidence>
<protein>
    <recommendedName>
        <fullName evidence="1">Polysaccharide pyruvyl transferase domain-containing protein</fullName>
    </recommendedName>
</protein>
<dbReference type="Pfam" id="PF04230">
    <property type="entry name" value="PS_pyruv_trans"/>
    <property type="match status" value="1"/>
</dbReference>
<dbReference type="AlphaFoldDB" id="R9I8U8"/>
<comment type="caution">
    <text evidence="2">The sequence shown here is derived from an EMBL/GenBank/DDBJ whole genome shotgun (WGS) entry which is preliminary data.</text>
</comment>
<dbReference type="HOGENOM" id="CLU_025617_1_0_10"/>
<reference evidence="2 3" key="1">
    <citation type="submission" date="2013-04" db="EMBL/GenBank/DDBJ databases">
        <title>The Genome Sequence of Bacteroides massiliensis dnLKV3.</title>
        <authorList>
            <consortium name="The Broad Institute Genomics Platform"/>
            <consortium name="The Broad Institute Genome Sequencing Center for Infectious Disease"/>
            <person name="Earl A."/>
            <person name="Xavier R."/>
            <person name="Kuhn K."/>
            <person name="Stappenbeck T."/>
            <person name="Walker B."/>
            <person name="Young S."/>
            <person name="Zeng Q."/>
            <person name="Gargeya S."/>
            <person name="Fitzgerald M."/>
            <person name="Haas B."/>
            <person name="Abouelleil A."/>
            <person name="Allen A.W."/>
            <person name="Alvarado L."/>
            <person name="Arachchi H.M."/>
            <person name="Berlin A.M."/>
            <person name="Chapman S.B."/>
            <person name="Gainer-Dewar J."/>
            <person name="Goldberg J."/>
            <person name="Griggs A."/>
            <person name="Gujja S."/>
            <person name="Hansen M."/>
            <person name="Howarth C."/>
            <person name="Imamovic A."/>
            <person name="Ireland A."/>
            <person name="Larimer J."/>
            <person name="McCowan C."/>
            <person name="Murphy C."/>
            <person name="Pearson M."/>
            <person name="Poon T.W."/>
            <person name="Priest M."/>
            <person name="Roberts A."/>
            <person name="Saif S."/>
            <person name="Shea T."/>
            <person name="Sisk P."/>
            <person name="Sykes S."/>
            <person name="Wortman J."/>
            <person name="Nusbaum C."/>
            <person name="Birren B."/>
        </authorList>
    </citation>
    <scope>NUCLEOTIDE SEQUENCE [LARGE SCALE GENOMIC DNA]</scope>
    <source>
        <strain evidence="3">dnLKV3</strain>
    </source>
</reference>
<dbReference type="PATRIC" id="fig|1235788.3.peg.1836"/>
<proteinExistence type="predicted"/>
<dbReference type="STRING" id="1235788.C802_01794"/>
<sequence length="370" mass="42869">MTLRLHKNYGGILQNYALNKVLSDLGHEVETLNIVWDLRYKGPQKYWTYLKRIIKNIIKREWTPLDLESRIMRSDSKTTIYTTAFKKKYIPLSKEVYIMPYADFSATNEKYDAIIVGSDQVWRPMYTKGIKRYFLDYITNPEIKKIAYAASFGTCQNEYSAKQARLCSGLLSSFKAISVREDDGINQVKSIFHINNQVTRCIDPTMLLTIDEYMKMIGEYSEENKIFIYILDENLGKMKLVEQTENLLGLESYTLTPDGMKNDSSCVIPPVESWLKAIITSKFIITDSFHGCVFSILFNKPFIVYGNKSRGISRFKTLLNALELTSRYIDSMEQFSSSLLSESIDWKHINDLISKERSRGLSFLNKSLRE</sequence>
<dbReference type="InterPro" id="IPR007345">
    <property type="entry name" value="Polysacch_pyruvyl_Trfase"/>
</dbReference>
<name>R9I8U8_9BACT</name>
<evidence type="ECO:0000313" key="2">
    <source>
        <dbReference type="EMBL" id="EOS13049.1"/>
    </source>
</evidence>
<gene>
    <name evidence="2" type="ORF">C802_01794</name>
</gene>
<dbReference type="EMBL" id="ASSP01000010">
    <property type="protein sequence ID" value="EOS13049.1"/>
    <property type="molecule type" value="Genomic_DNA"/>
</dbReference>